<evidence type="ECO:0000313" key="6">
    <source>
        <dbReference type="EMBL" id="KAK6338444.1"/>
    </source>
</evidence>
<keyword evidence="7" id="KW-1185">Reference proteome</keyword>
<dbReference type="InterPro" id="IPR011047">
    <property type="entry name" value="Quinoprotein_ADH-like_sf"/>
</dbReference>
<dbReference type="PANTHER" id="PTHR19848">
    <property type="entry name" value="WD40 REPEAT PROTEIN"/>
    <property type="match status" value="1"/>
</dbReference>
<dbReference type="Pfam" id="PF01048">
    <property type="entry name" value="PNP_UDP_1"/>
    <property type="match status" value="1"/>
</dbReference>
<dbReference type="PROSITE" id="PS50082">
    <property type="entry name" value="WD_REPEATS_2"/>
    <property type="match status" value="3"/>
</dbReference>
<dbReference type="InterPro" id="IPR000845">
    <property type="entry name" value="Nucleoside_phosphorylase_d"/>
</dbReference>
<feature type="repeat" description="WD" evidence="3">
    <location>
        <begin position="1277"/>
        <end position="1314"/>
    </location>
</feature>
<reference evidence="6 7" key="1">
    <citation type="submission" date="2019-10" db="EMBL/GenBank/DDBJ databases">
        <authorList>
            <person name="Palmer J.M."/>
        </authorList>
    </citation>
    <scope>NUCLEOTIDE SEQUENCE [LARGE SCALE GENOMIC DNA]</scope>
    <source>
        <strain evidence="6 7">TWF730</strain>
    </source>
</reference>
<dbReference type="Gene3D" id="3.40.50.300">
    <property type="entry name" value="P-loop containing nucleotide triphosphate hydrolases"/>
    <property type="match status" value="1"/>
</dbReference>
<dbReference type="InterPro" id="IPR011659">
    <property type="entry name" value="WD40"/>
</dbReference>
<comment type="caution">
    <text evidence="6">The sequence shown here is derived from an EMBL/GenBank/DDBJ whole genome shotgun (WGS) entry which is preliminary data.</text>
</comment>
<dbReference type="Pfam" id="PF07676">
    <property type="entry name" value="PD40"/>
    <property type="match status" value="1"/>
</dbReference>
<dbReference type="InterPro" id="IPR036322">
    <property type="entry name" value="WD40_repeat_dom_sf"/>
</dbReference>
<keyword evidence="1 3" id="KW-0853">WD repeat</keyword>
<accession>A0AAV9UDK3</accession>
<dbReference type="GO" id="GO:0009116">
    <property type="term" value="P:nucleoside metabolic process"/>
    <property type="evidence" value="ECO:0007669"/>
    <property type="project" value="InterPro"/>
</dbReference>
<proteinExistence type="predicted"/>
<dbReference type="GO" id="GO:0003824">
    <property type="term" value="F:catalytic activity"/>
    <property type="evidence" value="ECO:0007669"/>
    <property type="project" value="InterPro"/>
</dbReference>
<feature type="region of interest" description="Disordered" evidence="4">
    <location>
        <begin position="1"/>
        <end position="29"/>
    </location>
</feature>
<evidence type="ECO:0000313" key="7">
    <source>
        <dbReference type="Proteomes" id="UP001373714"/>
    </source>
</evidence>
<dbReference type="InterPro" id="IPR001680">
    <property type="entry name" value="WD40_rpt"/>
</dbReference>
<evidence type="ECO:0000256" key="1">
    <source>
        <dbReference type="ARBA" id="ARBA00022574"/>
    </source>
</evidence>
<dbReference type="SMART" id="SM00320">
    <property type="entry name" value="WD40"/>
    <property type="match status" value="9"/>
</dbReference>
<dbReference type="PROSITE" id="PS50837">
    <property type="entry name" value="NACHT"/>
    <property type="match status" value="1"/>
</dbReference>
<feature type="repeat" description="WD" evidence="3">
    <location>
        <begin position="1036"/>
        <end position="1077"/>
    </location>
</feature>
<feature type="compositionally biased region" description="Polar residues" evidence="4">
    <location>
        <begin position="1"/>
        <end position="12"/>
    </location>
</feature>
<dbReference type="SUPFAM" id="SSF53167">
    <property type="entry name" value="Purine and uridine phosphorylases"/>
    <property type="match status" value="1"/>
</dbReference>
<dbReference type="EMBL" id="JAVHNS010000012">
    <property type="protein sequence ID" value="KAK6338444.1"/>
    <property type="molecule type" value="Genomic_DNA"/>
</dbReference>
<feature type="domain" description="NACHT" evidence="5">
    <location>
        <begin position="494"/>
        <end position="642"/>
    </location>
</feature>
<dbReference type="Proteomes" id="UP001373714">
    <property type="component" value="Unassembled WGS sequence"/>
</dbReference>
<dbReference type="InterPro" id="IPR007111">
    <property type="entry name" value="NACHT_NTPase"/>
</dbReference>
<dbReference type="PANTHER" id="PTHR19848:SF8">
    <property type="entry name" value="F-BOX AND WD REPEAT DOMAIN CONTAINING 7"/>
    <property type="match status" value="1"/>
</dbReference>
<gene>
    <name evidence="6" type="ORF">TWF730_002504</name>
</gene>
<sequence>MSNITGVSSSQRPPKRRASGDLEDPDRCEQARRVRAELATNETAQIRESEISGQLTEIGESDDESPTAICPPKAPISHKYQRPLRRDDFQIAIICALPVEYNAVCLLIDQFWDEDSASYGRAPGDTNHYLNGRLGRHNVVLLQLAEMGKRTAAGSTASLRSSYTNIKLALLIGICGGVPRIGKREVLLGDVVIGEKIFQYDFGRQYHSKHVPRAVDEGNLGSMGRDIGGFIKHLKTDVWMQDVREKTAVYLKDLQETAMKAKSDTTYYYPGYSQDKLFTAAYQHKHLESAKCNNCTEEIDTFCRDADKTNCADLGCDEDMLVPRKRLKAKWGLQSKEEQQLPEIFVGHIASGDTVMRSSEHRDMIANSHPEKIIAFEMEGAGAFDEIPSIVIKGICDYADSHKNKEWQSFAAATAAAASKAVLRKYVLADTPVAMSAAPQADDKNDKCLADLFVTDPKADRSRIMKTKGGLLEDSYSWITKHTDFEEWTRGENRLLWITGDPGKGKTMLLCGIIAKLSPSTRLENRSADTLMPYFLFQGTDSRIDNATAALRSLIHMLIKQHPGLISYIREDYDKSSKQLFEGPNAWTTLSKSFTQILGDPGLKNINFIIDALDECTDRIKILDLITESENFSHVQWIISSRNTPDIAKKLEPLSFCKKLSLELEDNAKCVSEAVDSYIEQTISDLSSVLEKAKIKKAVVYETMRKKANGTFLWVSIFSQTLKKAKPWTVENVLNEFPSDLSNVYRRMVNQIEKEDAETRKLCSLVLSTLTIVYRPLHLKEIAVLSQLPKNISDLERIEELNLAVIEELVQTCGLFFTIREDFVYIIHQPAMDFLLKEGIDLLLKDTNWRAETNRGIFLRSLEALSANLQRDIYDIQDPGFLIANFKASDKDPLTPIRYSCDYWVNHLHEIRDCSIENYFNNNGEIDQFLRCHLLHWMEALSFTGRLREGIRLIILLESMAKAANRSKVYDFTHDAKRFLLYSVGIVEKAPLQIYFSALSFAPEHSLVRKEFEGEVTHCIDIVPVQQEWGPLLQTLQVHDSAVTAIALSPDGTTIASASDTGNVILCDLTTGLIQKTLERKWALSRELAFSSDGKKVLSIFDTGLGGLGVLLWDLTTKEVLGTYGWCRKRYDTVWLLGTPLPFSLGDGMFFLTAKFAEVGDKKPACKVSAQTIGPPWDRQHSTEITLEYDTLAFSPDGKTIAFVDSEGLKLRDISSGTVTELFRNSDLYETPDGPKIGPFSFSPDGTLIALAFHDTVKIVDLQEKPVKFSKISLCCQNSIYGISFSPNSKVLACALGDNTVRLWDVGAGVPLQSLTTNDGLISLIIFSPDGKMVATASCSGVNYHIRARADVTIRLWDATTGICLRSLEGQNWSLSSMAFVLDPVIALASGDGIIQLWNTMTGELMPAIESPVPRVMIRGIDNLSFSPDGKSVAASQVSSELCMGSIRIWDLETGIVLHTLEARGKPNLDDMLFSPNGQKLATAFEQPPEIAFEEWNWHEDENKCWNLNGGLKIHLWDVTTGKLLYSLEYPDFYFRSMAFSPDGRTMAVALKDALFLLDPETGSVQKKYESGRSDWCQIVYSPCGKTIISSFVGTPSHGASSYAEIWCISTKEPLFTRTKIAEVELPSKSIITLSPHGKKFYVMDYTRVDVYDAATGVLLNTLIGYNESVRNMGFSLDENIAISKGYDCDIRVWELGTATISGITSRLPIGFNGYIKIRAVSRNNKIAAVVTGKYEIRLWDTNTGMCIPTTGKIPDGEWTSIALSPDGTAFAYASTSKILLHTFGTEKRISDERVLWQKHRSKLVFAPALVFSSDSKTIITMSSQRLSPFIDEDNHSGYIFTNTFNVYDVLSGRRLKEFQCVVKHHRMFPLDFRCPLSRASLSQNGKLAIIIQGASSDKIEIRDNNFRLLHSTLEIDGCMVIQMAFSPDNNMLAVLGVKTRNDPVGSSYKISIWNVATGALLRDFHDIEWTSILNFSPDGKYLRTEKKMFPLQNNTGVQGSSFSNDLFVIDGWIALGERIIFQLPIEYLRSPITVSSNLLMINATSGQCLFMRSCQPYIKSLCI</sequence>
<dbReference type="InterPro" id="IPR027417">
    <property type="entry name" value="P-loop_NTPase"/>
</dbReference>
<evidence type="ECO:0000259" key="5">
    <source>
        <dbReference type="PROSITE" id="PS50837"/>
    </source>
</evidence>
<dbReference type="InterPro" id="IPR056884">
    <property type="entry name" value="NPHP3-like_N"/>
</dbReference>
<name>A0AAV9UDK3_9PEZI</name>
<dbReference type="InterPro" id="IPR015943">
    <property type="entry name" value="WD40/YVTN_repeat-like_dom_sf"/>
</dbReference>
<organism evidence="6 7">
    <name type="scientific">Orbilia blumenaviensis</name>
    <dbReference type="NCBI Taxonomy" id="1796055"/>
    <lineage>
        <taxon>Eukaryota</taxon>
        <taxon>Fungi</taxon>
        <taxon>Dikarya</taxon>
        <taxon>Ascomycota</taxon>
        <taxon>Pezizomycotina</taxon>
        <taxon>Orbiliomycetes</taxon>
        <taxon>Orbiliales</taxon>
        <taxon>Orbiliaceae</taxon>
        <taxon>Orbilia</taxon>
    </lineage>
</organism>
<dbReference type="SUPFAM" id="SSF82171">
    <property type="entry name" value="DPP6 N-terminal domain-like"/>
    <property type="match status" value="1"/>
</dbReference>
<dbReference type="Gene3D" id="3.40.50.1580">
    <property type="entry name" value="Nucleoside phosphorylase domain"/>
    <property type="match status" value="1"/>
</dbReference>
<dbReference type="InterPro" id="IPR035994">
    <property type="entry name" value="Nucleoside_phosphorylase_sf"/>
</dbReference>
<keyword evidence="2" id="KW-0677">Repeat</keyword>
<dbReference type="SUPFAM" id="SSF50998">
    <property type="entry name" value="Quinoprotein alcohol dehydrogenase-like"/>
    <property type="match status" value="1"/>
</dbReference>
<dbReference type="SUPFAM" id="SSF50978">
    <property type="entry name" value="WD40 repeat-like"/>
    <property type="match status" value="2"/>
</dbReference>
<dbReference type="Gene3D" id="2.130.10.10">
    <property type="entry name" value="YVTN repeat-like/Quinoprotein amine dehydrogenase"/>
    <property type="match status" value="5"/>
</dbReference>
<protein>
    <recommendedName>
        <fullName evidence="5">NACHT domain-containing protein</fullName>
    </recommendedName>
</protein>
<feature type="repeat" description="WD" evidence="3">
    <location>
        <begin position="1663"/>
        <end position="1696"/>
    </location>
</feature>
<evidence type="ECO:0000256" key="2">
    <source>
        <dbReference type="ARBA" id="ARBA00022737"/>
    </source>
</evidence>
<evidence type="ECO:0000256" key="3">
    <source>
        <dbReference type="PROSITE-ProRule" id="PRU00221"/>
    </source>
</evidence>
<dbReference type="Pfam" id="PF00400">
    <property type="entry name" value="WD40"/>
    <property type="match status" value="2"/>
</dbReference>
<dbReference type="Pfam" id="PF24883">
    <property type="entry name" value="NPHP3_N"/>
    <property type="match status" value="1"/>
</dbReference>
<evidence type="ECO:0000256" key="4">
    <source>
        <dbReference type="SAM" id="MobiDB-lite"/>
    </source>
</evidence>